<accession>A0A0G0WNQ9</accession>
<evidence type="ECO:0000259" key="1">
    <source>
        <dbReference type="Pfam" id="PF00535"/>
    </source>
</evidence>
<proteinExistence type="predicted"/>
<dbReference type="GO" id="GO:0016740">
    <property type="term" value="F:transferase activity"/>
    <property type="evidence" value="ECO:0007669"/>
    <property type="project" value="UniProtKB-KW"/>
</dbReference>
<dbReference type="Gene3D" id="3.90.550.10">
    <property type="entry name" value="Spore Coat Polysaccharide Biosynthesis Protein SpsA, Chain A"/>
    <property type="match status" value="1"/>
</dbReference>
<feature type="domain" description="Glycosyltransferase 2-like" evidence="1">
    <location>
        <begin position="4"/>
        <end position="126"/>
    </location>
</feature>
<dbReference type="InterPro" id="IPR029044">
    <property type="entry name" value="Nucleotide-diphossugar_trans"/>
</dbReference>
<reference evidence="2 3" key="1">
    <citation type="journal article" date="2015" name="Nature">
        <title>rRNA introns, odd ribosomes, and small enigmatic genomes across a large radiation of phyla.</title>
        <authorList>
            <person name="Brown C.T."/>
            <person name="Hug L.A."/>
            <person name="Thomas B.C."/>
            <person name="Sharon I."/>
            <person name="Castelle C.J."/>
            <person name="Singh A."/>
            <person name="Wilkins M.J."/>
            <person name="Williams K.H."/>
            <person name="Banfield J.F."/>
        </authorList>
    </citation>
    <scope>NUCLEOTIDE SEQUENCE [LARGE SCALE GENOMIC DNA]</scope>
</reference>
<dbReference type="PANTHER" id="PTHR43630:SF2">
    <property type="entry name" value="GLYCOSYLTRANSFERASE"/>
    <property type="match status" value="1"/>
</dbReference>
<protein>
    <submittedName>
        <fullName evidence="2">Glycosyl transferase family 2</fullName>
    </submittedName>
</protein>
<organism evidence="2 3">
    <name type="scientific">Candidatus Curtissbacteria bacterium GW2011_GWA1_41_11</name>
    <dbReference type="NCBI Taxonomy" id="1618409"/>
    <lineage>
        <taxon>Bacteria</taxon>
        <taxon>Candidatus Curtissiibacteriota</taxon>
    </lineage>
</organism>
<dbReference type="Pfam" id="PF00535">
    <property type="entry name" value="Glycos_transf_2"/>
    <property type="match status" value="1"/>
</dbReference>
<name>A0A0G0WNQ9_9BACT</name>
<gene>
    <name evidence="2" type="ORF">UU34_C0022G0010</name>
</gene>
<dbReference type="AlphaFoldDB" id="A0A0G0WNQ9"/>
<dbReference type="Proteomes" id="UP000034854">
    <property type="component" value="Unassembled WGS sequence"/>
</dbReference>
<comment type="caution">
    <text evidence="2">The sequence shown here is derived from an EMBL/GenBank/DDBJ whole genome shotgun (WGS) entry which is preliminary data.</text>
</comment>
<dbReference type="CDD" id="cd02511">
    <property type="entry name" value="Beta4Glucosyltransferase"/>
    <property type="match status" value="1"/>
</dbReference>
<dbReference type="InterPro" id="IPR001173">
    <property type="entry name" value="Glyco_trans_2-like"/>
</dbReference>
<dbReference type="SUPFAM" id="SSF53448">
    <property type="entry name" value="Nucleotide-diphospho-sugar transferases"/>
    <property type="match status" value="1"/>
</dbReference>
<dbReference type="EMBL" id="LCAG01000022">
    <property type="protein sequence ID" value="KKR86075.1"/>
    <property type="molecule type" value="Genomic_DNA"/>
</dbReference>
<keyword evidence="2" id="KW-0808">Transferase</keyword>
<sequence length="254" mass="29443">MTISALVLTKNEEEMVEGCLRQLKFADEIVIVDQNSKDHTLKIARKYTDRIFKSGANDFAQNRNILKDQAKGKWLLYVDADERLPQGLVKEIKIAISKNEFGAFYIPRKNYVLGKWVRHGGWWPDYAPRLFEKSKLEKWEGVVHESPQVFGKIGYLKTPIEHLSARSMSQMFSKSINWAKIEADLFLKHGHRQVSIASILKLSAFEFVRRYILKLGFLDGVVGLIEGIYQSLHQAMVLTYLWEAQNKKNRRKTL</sequence>
<evidence type="ECO:0000313" key="2">
    <source>
        <dbReference type="EMBL" id="KKR86075.1"/>
    </source>
</evidence>
<dbReference type="PANTHER" id="PTHR43630">
    <property type="entry name" value="POLY-BETA-1,6-N-ACETYL-D-GLUCOSAMINE SYNTHASE"/>
    <property type="match status" value="1"/>
</dbReference>
<evidence type="ECO:0000313" key="3">
    <source>
        <dbReference type="Proteomes" id="UP000034854"/>
    </source>
</evidence>